<dbReference type="EMBL" id="QUSZ01004406">
    <property type="protein sequence ID" value="RHY14439.1"/>
    <property type="molecule type" value="Genomic_DNA"/>
</dbReference>
<feature type="compositionally biased region" description="Polar residues" evidence="1">
    <location>
        <begin position="1"/>
        <end position="11"/>
    </location>
</feature>
<feature type="compositionally biased region" description="Basic and acidic residues" evidence="1">
    <location>
        <begin position="24"/>
        <end position="35"/>
    </location>
</feature>
<dbReference type="VEuPathDB" id="FungiDB:H257_17237"/>
<sequence>MVDHNVTSATDFHNAPRTPPTTVDPKDSNEYEHGFQRRRHRRIAVITAATCLLVVGAVVGVASLSATNPTEVQSSANSKIDPRNSTNITSVPNVVATNTIILPKVTVQPSTRHHNDQYAKLNDSSTYHDNRNRRANHHHHHILATSHNPITHHDYHTKAGGCHLSATPPPPAATTSPPPPPPAVITSPPPPPPSSAALGNDGAFLFQNNCGKTLNLYRSNAFFTSLAPGGSIQVDGTAQRSQMFYFGWDASGDATLFETHFGADNRFYYDISIIPVRCGASWDVCIGPSSFKLPMTVLVRPASGANLQQFPTCKTLSCGDATCPVAYKVPNDVKTMVCPKQVSMTITAC</sequence>
<keyword evidence="2" id="KW-1133">Transmembrane helix</keyword>
<feature type="region of interest" description="Disordered" evidence="1">
    <location>
        <begin position="68"/>
        <end position="87"/>
    </location>
</feature>
<accession>A0A397B2Q8</accession>
<dbReference type="AlphaFoldDB" id="A0A397B2Q8"/>
<comment type="caution">
    <text evidence="3">The sequence shown here is derived from an EMBL/GenBank/DDBJ whole genome shotgun (WGS) entry which is preliminary data.</text>
</comment>
<evidence type="ECO:0000313" key="3">
    <source>
        <dbReference type="EMBL" id="RHY14439.1"/>
    </source>
</evidence>
<feature type="transmembrane region" description="Helical" evidence="2">
    <location>
        <begin position="43"/>
        <end position="64"/>
    </location>
</feature>
<name>A0A397B2Q8_APHAT</name>
<gene>
    <name evidence="3" type="ORF">DYB36_004797</name>
</gene>
<evidence type="ECO:0000256" key="2">
    <source>
        <dbReference type="SAM" id="Phobius"/>
    </source>
</evidence>
<reference evidence="3 4" key="1">
    <citation type="submission" date="2018-08" db="EMBL/GenBank/DDBJ databases">
        <title>Aphanomyces genome sequencing and annotation.</title>
        <authorList>
            <person name="Minardi D."/>
            <person name="Oidtmann B."/>
            <person name="Van Der Giezen M."/>
            <person name="Studholme D.J."/>
        </authorList>
    </citation>
    <scope>NUCLEOTIDE SEQUENCE [LARGE SCALE GENOMIC DNA]</scope>
    <source>
        <strain evidence="3 4">Kv</strain>
    </source>
</reference>
<keyword evidence="2" id="KW-0812">Transmembrane</keyword>
<evidence type="ECO:0000256" key="1">
    <source>
        <dbReference type="SAM" id="MobiDB-lite"/>
    </source>
</evidence>
<dbReference type="Proteomes" id="UP000265427">
    <property type="component" value="Unassembled WGS sequence"/>
</dbReference>
<feature type="compositionally biased region" description="Pro residues" evidence="1">
    <location>
        <begin position="167"/>
        <end position="194"/>
    </location>
</feature>
<proteinExistence type="predicted"/>
<feature type="region of interest" description="Disordered" evidence="1">
    <location>
        <begin position="159"/>
        <end position="197"/>
    </location>
</feature>
<protein>
    <submittedName>
        <fullName evidence="3">Uncharacterized protein</fullName>
    </submittedName>
</protein>
<feature type="region of interest" description="Disordered" evidence="1">
    <location>
        <begin position="1"/>
        <end position="35"/>
    </location>
</feature>
<keyword evidence="2" id="KW-0472">Membrane</keyword>
<organism evidence="3 4">
    <name type="scientific">Aphanomyces astaci</name>
    <name type="common">Crayfish plague agent</name>
    <dbReference type="NCBI Taxonomy" id="112090"/>
    <lineage>
        <taxon>Eukaryota</taxon>
        <taxon>Sar</taxon>
        <taxon>Stramenopiles</taxon>
        <taxon>Oomycota</taxon>
        <taxon>Saprolegniomycetes</taxon>
        <taxon>Saprolegniales</taxon>
        <taxon>Verrucalvaceae</taxon>
        <taxon>Aphanomyces</taxon>
    </lineage>
</organism>
<evidence type="ECO:0000313" key="4">
    <source>
        <dbReference type="Proteomes" id="UP000265427"/>
    </source>
</evidence>